<accession>A0A0A9CEH7</accession>
<protein>
    <submittedName>
        <fullName evidence="2">Uncharacterized protein</fullName>
    </submittedName>
</protein>
<sequence length="42" mass="4848">MRCIECFSSAIPSLIILSPHIQPITFARPLLIFLAFLSKRFR</sequence>
<keyword evidence="1" id="KW-0812">Transmembrane</keyword>
<proteinExistence type="predicted"/>
<reference evidence="2" key="2">
    <citation type="journal article" date="2015" name="Data Brief">
        <title>Shoot transcriptome of the giant reed, Arundo donax.</title>
        <authorList>
            <person name="Barrero R.A."/>
            <person name="Guerrero F.D."/>
            <person name="Moolhuijzen P."/>
            <person name="Goolsby J.A."/>
            <person name="Tidwell J."/>
            <person name="Bellgard S.E."/>
            <person name="Bellgard M.I."/>
        </authorList>
    </citation>
    <scope>NUCLEOTIDE SEQUENCE</scope>
    <source>
        <tissue evidence="2">Shoot tissue taken approximately 20 cm above the soil surface</tissue>
    </source>
</reference>
<evidence type="ECO:0000313" key="2">
    <source>
        <dbReference type="EMBL" id="JAD69912.1"/>
    </source>
</evidence>
<dbReference type="EMBL" id="GBRH01227983">
    <property type="protein sequence ID" value="JAD69912.1"/>
    <property type="molecule type" value="Transcribed_RNA"/>
</dbReference>
<reference evidence="2" key="1">
    <citation type="submission" date="2014-09" db="EMBL/GenBank/DDBJ databases">
        <authorList>
            <person name="Magalhaes I.L.F."/>
            <person name="Oliveira U."/>
            <person name="Santos F.R."/>
            <person name="Vidigal T.H.D.A."/>
            <person name="Brescovit A.D."/>
            <person name="Santos A.J."/>
        </authorList>
    </citation>
    <scope>NUCLEOTIDE SEQUENCE</scope>
    <source>
        <tissue evidence="2">Shoot tissue taken approximately 20 cm above the soil surface</tissue>
    </source>
</reference>
<keyword evidence="1" id="KW-1133">Transmembrane helix</keyword>
<evidence type="ECO:0000256" key="1">
    <source>
        <dbReference type="SAM" id="Phobius"/>
    </source>
</evidence>
<organism evidence="2">
    <name type="scientific">Arundo donax</name>
    <name type="common">Giant reed</name>
    <name type="synonym">Donax arundinaceus</name>
    <dbReference type="NCBI Taxonomy" id="35708"/>
    <lineage>
        <taxon>Eukaryota</taxon>
        <taxon>Viridiplantae</taxon>
        <taxon>Streptophyta</taxon>
        <taxon>Embryophyta</taxon>
        <taxon>Tracheophyta</taxon>
        <taxon>Spermatophyta</taxon>
        <taxon>Magnoliopsida</taxon>
        <taxon>Liliopsida</taxon>
        <taxon>Poales</taxon>
        <taxon>Poaceae</taxon>
        <taxon>PACMAD clade</taxon>
        <taxon>Arundinoideae</taxon>
        <taxon>Arundineae</taxon>
        <taxon>Arundo</taxon>
    </lineage>
</organism>
<name>A0A0A9CEH7_ARUDO</name>
<keyword evidence="1" id="KW-0472">Membrane</keyword>
<dbReference type="AlphaFoldDB" id="A0A0A9CEH7"/>
<feature type="transmembrane region" description="Helical" evidence="1">
    <location>
        <begin position="20"/>
        <end position="37"/>
    </location>
</feature>